<gene>
    <name evidence="1" type="ORF">LMG19083_03901</name>
</gene>
<keyword evidence="2" id="KW-1185">Reference proteome</keyword>
<dbReference type="EMBL" id="CATZBU010000011">
    <property type="protein sequence ID" value="CAJ0803525.1"/>
    <property type="molecule type" value="Genomic_DNA"/>
</dbReference>
<comment type="caution">
    <text evidence="1">The sequence shown here is derived from an EMBL/GenBank/DDBJ whole genome shotgun (WGS) entry which is preliminary data.</text>
</comment>
<protein>
    <submittedName>
        <fullName evidence="1">Uncharacterized protein</fullName>
    </submittedName>
</protein>
<reference evidence="1 2" key="1">
    <citation type="submission" date="2023-07" db="EMBL/GenBank/DDBJ databases">
        <authorList>
            <person name="Peeters C."/>
        </authorList>
    </citation>
    <scope>NUCLEOTIDE SEQUENCE [LARGE SCALE GENOMIC DNA]</scope>
    <source>
        <strain evidence="1 2">LMG 19083</strain>
    </source>
</reference>
<proteinExistence type="predicted"/>
<name>A0ABM9JT82_9RALS</name>
<sequence>MILDGASVALQNNGSGTSTLASVNSGVLIKSAGDISNGNTLIQGNTSISANSDSLGAVTLNAGGNVLNQTTPGSQLGILFGQNGDVSVNAAGNITNRNARILSNQQVALSAGGDLFNIIDHADGVGAGTPVTYSSRGTRWLVFSKRESGMSVDYGEVIDPARLAYITADAGSVKITANNVVNAGGSILTDQRIALERLAQFLDPCQRDLAGPLAQCIDDEHLCQRSDGGRSSPPHGQSKSAR</sequence>
<evidence type="ECO:0000313" key="2">
    <source>
        <dbReference type="Proteomes" id="UP001189813"/>
    </source>
</evidence>
<dbReference type="Proteomes" id="UP001189813">
    <property type="component" value="Unassembled WGS sequence"/>
</dbReference>
<evidence type="ECO:0000313" key="1">
    <source>
        <dbReference type="EMBL" id="CAJ0803525.1"/>
    </source>
</evidence>
<organism evidence="1 2">
    <name type="scientific">Ralstonia psammae</name>
    <dbReference type="NCBI Taxonomy" id="3058598"/>
    <lineage>
        <taxon>Bacteria</taxon>
        <taxon>Pseudomonadati</taxon>
        <taxon>Pseudomonadota</taxon>
        <taxon>Betaproteobacteria</taxon>
        <taxon>Burkholderiales</taxon>
        <taxon>Burkholderiaceae</taxon>
        <taxon>Ralstonia</taxon>
    </lineage>
</organism>
<accession>A0ABM9JT82</accession>